<name>A0A2N3QKP2_9BIFI</name>
<dbReference type="EMBL" id="PCGY01000012">
    <property type="protein sequence ID" value="PKU92251.1"/>
    <property type="molecule type" value="Genomic_DNA"/>
</dbReference>
<gene>
    <name evidence="1" type="ORF">CQR47_0847</name>
</gene>
<dbReference type="AlphaFoldDB" id="A0A2N3QKP2"/>
<evidence type="ECO:0000313" key="2">
    <source>
        <dbReference type="Proteomes" id="UP000233727"/>
    </source>
</evidence>
<dbReference type="STRING" id="33905.BTHE_1095"/>
<dbReference type="Proteomes" id="UP000233727">
    <property type="component" value="Unassembled WGS sequence"/>
</dbReference>
<accession>A0A2N3QKP2</accession>
<comment type="caution">
    <text evidence="1">The sequence shown here is derived from an EMBL/GenBank/DDBJ whole genome shotgun (WGS) entry which is preliminary data.</text>
</comment>
<proteinExistence type="predicted"/>
<reference evidence="1 2" key="1">
    <citation type="submission" date="2017-10" db="EMBL/GenBank/DDBJ databases">
        <title>Bifidobacterium genomics.</title>
        <authorList>
            <person name="Lugli G.A."/>
            <person name="Milani C."/>
            <person name="Mancabelli L."/>
        </authorList>
    </citation>
    <scope>NUCLEOTIDE SEQUENCE [LARGE SCALE GENOMIC DNA]</scope>
    <source>
        <strain evidence="1 2">1542B</strain>
    </source>
</reference>
<sequence length="92" mass="10441">MGYGELVPRLFRDGPTIIRMDSDKFCFAANSLVRVSAEKEAALNKRDGIVPWDDAKTAWVNARFKYALEHGTDFCQFKAGEEYDRLHAQGKV</sequence>
<evidence type="ECO:0000313" key="1">
    <source>
        <dbReference type="EMBL" id="PKU92251.1"/>
    </source>
</evidence>
<organism evidence="1 2">
    <name type="scientific">Bifidobacterium thermophilum</name>
    <dbReference type="NCBI Taxonomy" id="33905"/>
    <lineage>
        <taxon>Bacteria</taxon>
        <taxon>Bacillati</taxon>
        <taxon>Actinomycetota</taxon>
        <taxon>Actinomycetes</taxon>
        <taxon>Bifidobacteriales</taxon>
        <taxon>Bifidobacteriaceae</taxon>
        <taxon>Bifidobacterium</taxon>
    </lineage>
</organism>
<protein>
    <submittedName>
        <fullName evidence="1">Uncharacterized protein</fullName>
    </submittedName>
</protein>